<feature type="transmembrane region" description="Helical" evidence="10">
    <location>
        <begin position="896"/>
        <end position="918"/>
    </location>
</feature>
<evidence type="ECO:0000256" key="4">
    <source>
        <dbReference type="ARBA" id="ARBA00022692"/>
    </source>
</evidence>
<evidence type="ECO:0000256" key="8">
    <source>
        <dbReference type="ARBA" id="ARBA00023136"/>
    </source>
</evidence>
<dbReference type="OrthoDB" id="9986677at2759"/>
<dbReference type="GO" id="GO:0016020">
    <property type="term" value="C:membrane"/>
    <property type="evidence" value="ECO:0007669"/>
    <property type="project" value="UniProtKB-SubCell"/>
</dbReference>
<feature type="transmembrane region" description="Helical" evidence="10">
    <location>
        <begin position="627"/>
        <end position="648"/>
    </location>
</feature>
<keyword evidence="4 10" id="KW-0812">Transmembrane</keyword>
<feature type="transmembrane region" description="Helical" evidence="10">
    <location>
        <begin position="734"/>
        <end position="753"/>
    </location>
</feature>
<feature type="transmembrane region" description="Helical" evidence="10">
    <location>
        <begin position="966"/>
        <end position="984"/>
    </location>
</feature>
<dbReference type="EMBL" id="KZ819634">
    <property type="protein sequence ID" value="PWN93235.1"/>
    <property type="molecule type" value="Genomic_DNA"/>
</dbReference>
<keyword evidence="8 10" id="KW-0472">Membrane</keyword>
<reference evidence="11 12" key="1">
    <citation type="journal article" date="2018" name="Mol. Biol. Evol.">
        <title>Broad Genomic Sampling Reveals a Smut Pathogenic Ancestry of the Fungal Clade Ustilaginomycotina.</title>
        <authorList>
            <person name="Kijpornyongpan T."/>
            <person name="Mondo S.J."/>
            <person name="Barry K."/>
            <person name="Sandor L."/>
            <person name="Lee J."/>
            <person name="Lipzen A."/>
            <person name="Pangilinan J."/>
            <person name="LaButti K."/>
            <person name="Hainaut M."/>
            <person name="Henrissat B."/>
            <person name="Grigoriev I.V."/>
            <person name="Spatafora J.W."/>
            <person name="Aime M.C."/>
        </authorList>
    </citation>
    <scope>NUCLEOTIDE SEQUENCE [LARGE SCALE GENOMIC DNA]</scope>
    <source>
        <strain evidence="11 12">MCA 4198</strain>
    </source>
</reference>
<evidence type="ECO:0000313" key="11">
    <source>
        <dbReference type="EMBL" id="PWN93235.1"/>
    </source>
</evidence>
<comment type="subcellular location">
    <subcellularLocation>
        <location evidence="1">Membrane</location>
        <topology evidence="1">Multi-pass membrane protein</topology>
    </subcellularLocation>
</comment>
<dbReference type="FunCoup" id="A0A316YZI9">
    <property type="interactions" value="56"/>
</dbReference>
<feature type="transmembrane region" description="Helical" evidence="10">
    <location>
        <begin position="411"/>
        <end position="431"/>
    </location>
</feature>
<dbReference type="GO" id="GO:0035673">
    <property type="term" value="F:oligopeptide transmembrane transporter activity"/>
    <property type="evidence" value="ECO:0007669"/>
    <property type="project" value="InterPro"/>
</dbReference>
<keyword evidence="12" id="KW-1185">Reference proteome</keyword>
<feature type="transmembrane region" description="Helical" evidence="10">
    <location>
        <begin position="523"/>
        <end position="544"/>
    </location>
</feature>
<feature type="compositionally biased region" description="Polar residues" evidence="9">
    <location>
        <begin position="297"/>
        <end position="306"/>
    </location>
</feature>
<gene>
    <name evidence="11" type="ORF">FA10DRAFT_247378</name>
</gene>
<dbReference type="RefSeq" id="XP_025380433.1">
    <property type="nucleotide sequence ID" value="XM_025519451.1"/>
</dbReference>
<dbReference type="Pfam" id="PF03169">
    <property type="entry name" value="OPT"/>
    <property type="match status" value="1"/>
</dbReference>
<dbReference type="Proteomes" id="UP000245768">
    <property type="component" value="Unassembled WGS sequence"/>
</dbReference>
<evidence type="ECO:0000256" key="2">
    <source>
        <dbReference type="ARBA" id="ARBA00008807"/>
    </source>
</evidence>
<evidence type="ECO:0000256" key="10">
    <source>
        <dbReference type="SAM" id="Phobius"/>
    </source>
</evidence>
<keyword evidence="6" id="KW-0653">Protein transport</keyword>
<dbReference type="GeneID" id="37041367"/>
<evidence type="ECO:0000256" key="3">
    <source>
        <dbReference type="ARBA" id="ARBA00022448"/>
    </source>
</evidence>
<feature type="transmembrane region" description="Helical" evidence="10">
    <location>
        <begin position="660"/>
        <end position="680"/>
    </location>
</feature>
<comment type="similarity">
    <text evidence="2">Belongs to the oligopeptide OPT transporter family.</text>
</comment>
<evidence type="ECO:0000313" key="12">
    <source>
        <dbReference type="Proteomes" id="UP000245768"/>
    </source>
</evidence>
<feature type="region of interest" description="Disordered" evidence="9">
    <location>
        <begin position="250"/>
        <end position="306"/>
    </location>
</feature>
<sequence length="1107" mass="121954">MDSSTSDRPSTRSGGRMGSRAGLGTASGRPRTGRPATSTAGRPTTAAGQGSGTGERPMTRGDTAINDDYIDEWDEEEYESEDDGDVFAFVPPDIGPSPATVNLEQQQNTTHMQPASSMGEDEEETFYYDEATGAVYDSQGRLVEMPPGFQPPTVSNPQSVAGTTAIQPGEVGGEAGRETIPFSSLASTPGERASLDAPLGSRRAAYLTDPRISLDRKVSDASTVSRDAPLNHARSMNAFPSMDVLDEVEHLPSRQGSGADPMTPNRLPQHPKDVGMTATGAPQLDSRGWEVAPQTPPQAANGQSSIRQRNNRLSQFADAGLSPSHDLKFQLGPSKSTEFDEEDYSGEFDKGLSLGQGPGLAHPAHDGETAAGARGLRMVELEMELEDDSPYPEVRASVSNTDDPDMVCSTFRAYVLAFVLSTIAGGANILFSFRYPAPSVAPVVVQLITYPLGKIMAAVLPTHVFTLPKWLGGGQWSLNPGMFNIKEHALVAIAVNASVPQAYCIACLTTLQSDQFYGDPKPVGFSIIFLLSSQLIGLSFAGICRRWLVWPASMIWPQNLVTSTILNTLHAEEDGQDGSMTRFKYFSIVFGSAIIWYIVPGFLFQALSQFSWLCWILPNNHVVNTLFGTGSGLGMSVLTFDWTQINYISSPLIVPWWAELNIFVGFTIVLWIVAPVLYYTNFYFFSYLPFNSTSSYDRTGSPYNISMVVTNRTEFNDAAYRNYSQLYLPTTFYLVYYTSFIAAVSILVHTGLYHGKALWKGMRHVRIEEDDVHAKFMRRYREVPDWWYAVILLVFFAMAVALIEVYDTELPVWGLLLALIIPAFYILPSGFIFAMTGSYLGTNFVGEFVAGYALPGKAIANMVFKVYSLQTLTAGLGFVQDLKLGHYMKVPPRQTFMIQLLVSAWVSVAQIGVMYWMFNNVEGLCTDDEPHRFVCPSANAFFTSSVVWGLIGPQRLFGDKSLYSSIYWSVLIGAVLPLPFWLAARRWPKSWIKFVSVPVAVASLSYIPPGSGINYSAWFLVGFGFQYLVRRLNFRWWSKYNFVTSAALDAGTIISTILVFIALQYPDGGNISLNWWGNDVFVNTIDAQRTAYLQPPPEGFGPPPREL</sequence>
<evidence type="ECO:0000256" key="7">
    <source>
        <dbReference type="ARBA" id="ARBA00022989"/>
    </source>
</evidence>
<feature type="transmembrane region" description="Helical" evidence="10">
    <location>
        <begin position="1041"/>
        <end position="1065"/>
    </location>
</feature>
<evidence type="ECO:0000256" key="6">
    <source>
        <dbReference type="ARBA" id="ARBA00022927"/>
    </source>
</evidence>
<protein>
    <submittedName>
        <fullName evidence="11">Putative oligopeptide transporter</fullName>
    </submittedName>
</protein>
<feature type="transmembrane region" description="Helical" evidence="10">
    <location>
        <begin position="812"/>
        <end position="834"/>
    </location>
</feature>
<evidence type="ECO:0000256" key="9">
    <source>
        <dbReference type="SAM" id="MobiDB-lite"/>
    </source>
</evidence>
<proteinExistence type="inferred from homology"/>
<accession>A0A316YZI9</accession>
<evidence type="ECO:0000256" key="5">
    <source>
        <dbReference type="ARBA" id="ARBA00022856"/>
    </source>
</evidence>
<keyword evidence="7 10" id="KW-1133">Transmembrane helix</keyword>
<name>A0A316YZI9_9BASI</name>
<dbReference type="AlphaFoldDB" id="A0A316YZI9"/>
<dbReference type="GO" id="GO:0015031">
    <property type="term" value="P:protein transport"/>
    <property type="evidence" value="ECO:0007669"/>
    <property type="project" value="UniProtKB-KW"/>
</dbReference>
<dbReference type="PANTHER" id="PTHR22601">
    <property type="entry name" value="ISP4 LIKE PROTEIN"/>
    <property type="match status" value="1"/>
</dbReference>
<feature type="region of interest" description="Disordered" evidence="9">
    <location>
        <begin position="144"/>
        <end position="197"/>
    </location>
</feature>
<feature type="region of interest" description="Disordered" evidence="9">
    <location>
        <begin position="1"/>
        <end position="125"/>
    </location>
</feature>
<evidence type="ECO:0000256" key="1">
    <source>
        <dbReference type="ARBA" id="ARBA00004141"/>
    </source>
</evidence>
<feature type="compositionally biased region" description="Acidic residues" evidence="9">
    <location>
        <begin position="68"/>
        <end position="85"/>
    </location>
</feature>
<organism evidence="11 12">
    <name type="scientific">Acaromyces ingoldii</name>
    <dbReference type="NCBI Taxonomy" id="215250"/>
    <lineage>
        <taxon>Eukaryota</taxon>
        <taxon>Fungi</taxon>
        <taxon>Dikarya</taxon>
        <taxon>Basidiomycota</taxon>
        <taxon>Ustilaginomycotina</taxon>
        <taxon>Exobasidiomycetes</taxon>
        <taxon>Exobasidiales</taxon>
        <taxon>Cryptobasidiaceae</taxon>
        <taxon>Acaromyces</taxon>
    </lineage>
</organism>
<dbReference type="NCBIfam" id="TIGR00727">
    <property type="entry name" value="ISP4_OPT"/>
    <property type="match status" value="1"/>
</dbReference>
<feature type="compositionally biased region" description="Polar residues" evidence="9">
    <location>
        <begin position="99"/>
        <end position="116"/>
    </location>
</feature>
<keyword evidence="5" id="KW-0571">Peptide transport</keyword>
<dbReference type="InterPro" id="IPR004813">
    <property type="entry name" value="OPT"/>
</dbReference>
<dbReference type="NCBIfam" id="TIGR00728">
    <property type="entry name" value="OPT_sfam"/>
    <property type="match status" value="1"/>
</dbReference>
<dbReference type="InParanoid" id="A0A316YZI9"/>
<feature type="compositionally biased region" description="Polar residues" evidence="9">
    <location>
        <begin position="152"/>
        <end position="166"/>
    </location>
</feature>
<keyword evidence="3" id="KW-0813">Transport</keyword>
<feature type="transmembrane region" description="Helical" evidence="10">
    <location>
        <begin position="585"/>
        <end position="607"/>
    </location>
</feature>
<dbReference type="InterPro" id="IPR004648">
    <property type="entry name" value="Oligpept_transpt"/>
</dbReference>
<feature type="compositionally biased region" description="Polar residues" evidence="9">
    <location>
        <begin position="35"/>
        <end position="48"/>
    </location>
</feature>
<feature type="transmembrane region" description="Helical" evidence="10">
    <location>
        <begin position="786"/>
        <end position="806"/>
    </location>
</feature>
<feature type="compositionally biased region" description="Low complexity" evidence="9">
    <location>
        <begin position="1"/>
        <end position="14"/>
    </location>
</feature>